<protein>
    <submittedName>
        <fullName evidence="1">Uncharacterized protein</fullName>
    </submittedName>
</protein>
<sequence length="287" mass="32878">MGCSKFSDVSKRFALILVTALSFIMSVTCANNATNQWTMSESEQMAAFIDCLELSGNVYKYSLTEPQILYFCQANGDGPSQVSQSNMTWVSYCMSHVRVRFSTIFVTCDEEELSLATYVPRRDLTAWANRVGYPVRAAYRTMSSSNYTIAHRLQKRTGYYHVFVDEDQGCKNNDMHVAETDKCNTHASSWASVDVLATSTFYPLEAWIYPHHDCTQHAKYLFIPAGHYFGCVNRTTYSWWGRYKVECANCNEEDFYNEWTDIYYMSGARYCQGYIYPNSGLYNSAAC</sequence>
<reference evidence="2" key="1">
    <citation type="journal article" date="2024" name="Front. Bioeng. Biotechnol.">
        <title>Genome-scale model development and genomic sequencing of the oleaginous clade Lipomyces.</title>
        <authorList>
            <person name="Czajka J.J."/>
            <person name="Han Y."/>
            <person name="Kim J."/>
            <person name="Mondo S.J."/>
            <person name="Hofstad B.A."/>
            <person name="Robles A."/>
            <person name="Haridas S."/>
            <person name="Riley R."/>
            <person name="LaButti K."/>
            <person name="Pangilinan J."/>
            <person name="Andreopoulos W."/>
            <person name="Lipzen A."/>
            <person name="Yan J."/>
            <person name="Wang M."/>
            <person name="Ng V."/>
            <person name="Grigoriev I.V."/>
            <person name="Spatafora J.W."/>
            <person name="Magnuson J.K."/>
            <person name="Baker S.E."/>
            <person name="Pomraning K.R."/>
        </authorList>
    </citation>
    <scope>NUCLEOTIDE SEQUENCE [LARGE SCALE GENOMIC DNA]</scope>
    <source>
        <strain evidence="2">CBS 10300</strain>
    </source>
</reference>
<evidence type="ECO:0000313" key="2">
    <source>
        <dbReference type="Proteomes" id="UP001489719"/>
    </source>
</evidence>
<proteinExistence type="predicted"/>
<keyword evidence="2" id="KW-1185">Reference proteome</keyword>
<organism evidence="1 2">
    <name type="scientific">Lipomyces orientalis</name>
    <dbReference type="NCBI Taxonomy" id="1233043"/>
    <lineage>
        <taxon>Eukaryota</taxon>
        <taxon>Fungi</taxon>
        <taxon>Dikarya</taxon>
        <taxon>Ascomycota</taxon>
        <taxon>Saccharomycotina</taxon>
        <taxon>Lipomycetes</taxon>
        <taxon>Lipomycetales</taxon>
        <taxon>Lipomycetaceae</taxon>
        <taxon>Lipomyces</taxon>
    </lineage>
</organism>
<dbReference type="Proteomes" id="UP001489719">
    <property type="component" value="Unassembled WGS sequence"/>
</dbReference>
<name>A0ACC3TCM9_9ASCO</name>
<accession>A0ACC3TCM9</accession>
<dbReference type="EMBL" id="MU970355">
    <property type="protein sequence ID" value="KAK9318721.1"/>
    <property type="molecule type" value="Genomic_DNA"/>
</dbReference>
<comment type="caution">
    <text evidence="1">The sequence shown here is derived from an EMBL/GenBank/DDBJ whole genome shotgun (WGS) entry which is preliminary data.</text>
</comment>
<evidence type="ECO:0000313" key="1">
    <source>
        <dbReference type="EMBL" id="KAK9318721.1"/>
    </source>
</evidence>
<gene>
    <name evidence="1" type="ORF">V1517DRAFT_110979</name>
</gene>